<dbReference type="EMBL" id="ML991940">
    <property type="protein sequence ID" value="KAF2228460.1"/>
    <property type="molecule type" value="Genomic_DNA"/>
</dbReference>
<proteinExistence type="inferred from homology"/>
<evidence type="ECO:0000256" key="3">
    <source>
        <dbReference type="SAM" id="Phobius"/>
    </source>
</evidence>
<evidence type="ECO:0000313" key="5">
    <source>
        <dbReference type="Proteomes" id="UP000800092"/>
    </source>
</evidence>
<evidence type="ECO:0000313" key="4">
    <source>
        <dbReference type="EMBL" id="KAF2228460.1"/>
    </source>
</evidence>
<dbReference type="Pfam" id="PF11807">
    <property type="entry name" value="UstYa"/>
    <property type="match status" value="1"/>
</dbReference>
<protein>
    <submittedName>
        <fullName evidence="4">Uncharacterized protein</fullName>
    </submittedName>
</protein>
<accession>A0A6A6GSI2</accession>
<dbReference type="PANTHER" id="PTHR33365:SF4">
    <property type="entry name" value="CYCLOCHLOROTINE BIOSYNTHESIS PROTEIN O"/>
    <property type="match status" value="1"/>
</dbReference>
<reference evidence="4" key="1">
    <citation type="journal article" date="2020" name="Stud. Mycol.">
        <title>101 Dothideomycetes genomes: a test case for predicting lifestyles and emergence of pathogens.</title>
        <authorList>
            <person name="Haridas S."/>
            <person name="Albert R."/>
            <person name="Binder M."/>
            <person name="Bloem J."/>
            <person name="Labutti K."/>
            <person name="Salamov A."/>
            <person name="Andreopoulos B."/>
            <person name="Baker S."/>
            <person name="Barry K."/>
            <person name="Bills G."/>
            <person name="Bluhm B."/>
            <person name="Cannon C."/>
            <person name="Castanera R."/>
            <person name="Culley D."/>
            <person name="Daum C."/>
            <person name="Ezra D."/>
            <person name="Gonzalez J."/>
            <person name="Henrissat B."/>
            <person name="Kuo A."/>
            <person name="Liang C."/>
            <person name="Lipzen A."/>
            <person name="Lutzoni F."/>
            <person name="Magnuson J."/>
            <person name="Mondo S."/>
            <person name="Nolan M."/>
            <person name="Ohm R."/>
            <person name="Pangilinan J."/>
            <person name="Park H.-J."/>
            <person name="Ramirez L."/>
            <person name="Alfaro M."/>
            <person name="Sun H."/>
            <person name="Tritt A."/>
            <person name="Yoshinaga Y."/>
            <person name="Zwiers L.-H."/>
            <person name="Turgeon B."/>
            <person name="Goodwin S."/>
            <person name="Spatafora J."/>
            <person name="Crous P."/>
            <person name="Grigoriev I."/>
        </authorList>
    </citation>
    <scope>NUCLEOTIDE SEQUENCE</scope>
    <source>
        <strain evidence="4">Tuck. ex Michener</strain>
    </source>
</reference>
<sequence>MDVQEKLLFLPKSGKETVSFSTGSCNFIVVVVSTFSVAIHVLLFLTAFLRSGKGCQGYQPMLYTPFQAPIRKTVQVWWPGDAWDSSDYIGPPTSSRDEAWDRLQQVQGIRLKPDEAAKLSLSKEMLLKNGDQGVFLGYQHNLHCIRYLYQSLHPEVYGRMSGHDHAALEHSYHCLEVLRRSTLCQPDLTLTEIFWKNDKNDSVTLKADSPRECLDIGAIMRVAEGRKYSRSEVTSVQA</sequence>
<dbReference type="InterPro" id="IPR021765">
    <property type="entry name" value="UstYa-like"/>
</dbReference>
<evidence type="ECO:0000256" key="2">
    <source>
        <dbReference type="ARBA" id="ARBA00035112"/>
    </source>
</evidence>
<evidence type="ECO:0000256" key="1">
    <source>
        <dbReference type="ARBA" id="ARBA00004685"/>
    </source>
</evidence>
<dbReference type="PANTHER" id="PTHR33365">
    <property type="entry name" value="YALI0B05434P"/>
    <property type="match status" value="1"/>
</dbReference>
<dbReference type="OrthoDB" id="3687641at2759"/>
<comment type="pathway">
    <text evidence="1">Mycotoxin biosynthesis.</text>
</comment>
<comment type="similarity">
    <text evidence="2">Belongs to the ustYa family.</text>
</comment>
<keyword evidence="3" id="KW-0812">Transmembrane</keyword>
<keyword evidence="5" id="KW-1185">Reference proteome</keyword>
<feature type="transmembrane region" description="Helical" evidence="3">
    <location>
        <begin position="27"/>
        <end position="49"/>
    </location>
</feature>
<organism evidence="4 5">
    <name type="scientific">Viridothelium virens</name>
    <name type="common">Speckled blister lichen</name>
    <name type="synonym">Trypethelium virens</name>
    <dbReference type="NCBI Taxonomy" id="1048519"/>
    <lineage>
        <taxon>Eukaryota</taxon>
        <taxon>Fungi</taxon>
        <taxon>Dikarya</taxon>
        <taxon>Ascomycota</taxon>
        <taxon>Pezizomycotina</taxon>
        <taxon>Dothideomycetes</taxon>
        <taxon>Dothideomycetes incertae sedis</taxon>
        <taxon>Trypetheliales</taxon>
        <taxon>Trypetheliaceae</taxon>
        <taxon>Viridothelium</taxon>
    </lineage>
</organism>
<dbReference type="AlphaFoldDB" id="A0A6A6GSI2"/>
<name>A0A6A6GSI2_VIRVR</name>
<dbReference type="Proteomes" id="UP000800092">
    <property type="component" value="Unassembled WGS sequence"/>
</dbReference>
<dbReference type="GO" id="GO:0043386">
    <property type="term" value="P:mycotoxin biosynthetic process"/>
    <property type="evidence" value="ECO:0007669"/>
    <property type="project" value="InterPro"/>
</dbReference>
<gene>
    <name evidence="4" type="ORF">EV356DRAFT_87796</name>
</gene>
<keyword evidence="3" id="KW-1133">Transmembrane helix</keyword>
<keyword evidence="3" id="KW-0472">Membrane</keyword>